<accession>A0A8B8E929</accession>
<keyword evidence="2" id="KW-0812">Transmembrane</keyword>
<evidence type="ECO:0000256" key="1">
    <source>
        <dbReference type="SAM" id="MobiDB-lite"/>
    </source>
</evidence>
<feature type="compositionally biased region" description="Basic residues" evidence="1">
    <location>
        <begin position="1"/>
        <end position="18"/>
    </location>
</feature>
<feature type="transmembrane region" description="Helical" evidence="2">
    <location>
        <begin position="388"/>
        <end position="411"/>
    </location>
</feature>
<dbReference type="Pfam" id="PF07801">
    <property type="entry name" value="DUF1647"/>
    <property type="match status" value="1"/>
</dbReference>
<evidence type="ECO:0000313" key="4">
    <source>
        <dbReference type="RefSeq" id="XP_022337152.1"/>
    </source>
</evidence>
<dbReference type="PANTHER" id="PTHR31389">
    <property type="entry name" value="LD39211P"/>
    <property type="match status" value="1"/>
</dbReference>
<dbReference type="GeneID" id="111133244"/>
<keyword evidence="2" id="KW-0472">Membrane</keyword>
<dbReference type="RefSeq" id="XP_022337152.1">
    <property type="nucleotide sequence ID" value="XM_022481444.1"/>
</dbReference>
<feature type="region of interest" description="Disordered" evidence="1">
    <location>
        <begin position="1"/>
        <end position="23"/>
    </location>
</feature>
<proteinExistence type="predicted"/>
<sequence>MPKSKKSVLPLHSKKKGGKGQPDVASLLPQMGASFNPRSFPLSPYMVLASFCLWICIGLAAYKSLLFFGTYRTIQPDSDGSSCDVHLKRSFEENLKIAENYSSGDAGPYIKRIGSQLYGETFAGTPAPRELPQIPPVVTAVSSAEFFQVQGLIRDIEDVNKSGKVAIKLIIFDLGMYSKEKELMQKHCNCEVRSFDVGHYPDHISVFANKAYQPILIQNILEEFGSVIWIDPTVKLKDARDLSMLKFRGSHDFFLWDEEIFNSVIAYTHAKMFEFFGEKPCTFADMGMMDTSAIVLYRTNMTWLGIMKPWLKCALSVNCISPKGAKNSECFYWLRPKSTGCHWFAQSAFSIIVNRVFQFSSHIDKLTIPRFTTKEDVELVYHFPEQPWTYAEILFVLILPVMVCGALFLMYQRRTRAKLMQHLRR</sequence>
<organism evidence="3 4">
    <name type="scientific">Crassostrea virginica</name>
    <name type="common">Eastern oyster</name>
    <dbReference type="NCBI Taxonomy" id="6565"/>
    <lineage>
        <taxon>Eukaryota</taxon>
        <taxon>Metazoa</taxon>
        <taxon>Spiralia</taxon>
        <taxon>Lophotrochozoa</taxon>
        <taxon>Mollusca</taxon>
        <taxon>Bivalvia</taxon>
        <taxon>Autobranchia</taxon>
        <taxon>Pteriomorphia</taxon>
        <taxon>Ostreida</taxon>
        <taxon>Ostreoidea</taxon>
        <taxon>Ostreidae</taxon>
        <taxon>Crassostrea</taxon>
    </lineage>
</organism>
<gene>
    <name evidence="4" type="primary">LOC111133244</name>
</gene>
<reference evidence="4" key="1">
    <citation type="submission" date="2025-08" db="UniProtKB">
        <authorList>
            <consortium name="RefSeq"/>
        </authorList>
    </citation>
    <scope>IDENTIFICATION</scope>
    <source>
        <tissue evidence="4">Whole sample</tissue>
    </source>
</reference>
<dbReference type="OrthoDB" id="10053392at2759"/>
<evidence type="ECO:0000256" key="2">
    <source>
        <dbReference type="SAM" id="Phobius"/>
    </source>
</evidence>
<dbReference type="Proteomes" id="UP000694844">
    <property type="component" value="Chromosome 5"/>
</dbReference>
<keyword evidence="3" id="KW-1185">Reference proteome</keyword>
<dbReference type="AlphaFoldDB" id="A0A8B8E929"/>
<keyword evidence="2" id="KW-1133">Transmembrane helix</keyword>
<protein>
    <submittedName>
        <fullName evidence="4">Uncharacterized protein LOC111133244</fullName>
    </submittedName>
</protein>
<feature type="transmembrane region" description="Helical" evidence="2">
    <location>
        <begin position="45"/>
        <end position="68"/>
    </location>
</feature>
<name>A0A8B8E929_CRAVI</name>
<dbReference type="KEGG" id="cvn:111133244"/>
<dbReference type="PANTHER" id="PTHR31389:SF4">
    <property type="entry name" value="LD39211P"/>
    <property type="match status" value="1"/>
</dbReference>
<dbReference type="InterPro" id="IPR012444">
    <property type="entry name" value="DUF1647"/>
</dbReference>
<evidence type="ECO:0000313" key="3">
    <source>
        <dbReference type="Proteomes" id="UP000694844"/>
    </source>
</evidence>